<feature type="transmembrane region" description="Helical" evidence="1">
    <location>
        <begin position="12"/>
        <end position="31"/>
    </location>
</feature>
<keyword evidence="3" id="KW-1185">Reference proteome</keyword>
<feature type="transmembrane region" description="Helical" evidence="1">
    <location>
        <begin position="40"/>
        <end position="57"/>
    </location>
</feature>
<reference evidence="3" key="1">
    <citation type="journal article" date="2019" name="Int. J. Syst. Evol. Microbiol.">
        <title>The Global Catalogue of Microorganisms (GCM) 10K type strain sequencing project: providing services to taxonomists for standard genome sequencing and annotation.</title>
        <authorList>
            <consortium name="The Broad Institute Genomics Platform"/>
            <consortium name="The Broad Institute Genome Sequencing Center for Infectious Disease"/>
            <person name="Wu L."/>
            <person name="Ma J."/>
        </authorList>
    </citation>
    <scope>NUCLEOTIDE SEQUENCE [LARGE SCALE GENOMIC DNA]</scope>
    <source>
        <strain evidence="3">CGMCC 4.7466</strain>
    </source>
</reference>
<evidence type="ECO:0000313" key="2">
    <source>
        <dbReference type="EMBL" id="MFC4870763.1"/>
    </source>
</evidence>
<keyword evidence="1" id="KW-0472">Membrane</keyword>
<comment type="caution">
    <text evidence="2">The sequence shown here is derived from an EMBL/GenBank/DDBJ whole genome shotgun (WGS) entry which is preliminary data.</text>
</comment>
<organism evidence="2 3">
    <name type="scientific">Negadavirga shengliensis</name>
    <dbReference type="NCBI Taxonomy" id="1389218"/>
    <lineage>
        <taxon>Bacteria</taxon>
        <taxon>Pseudomonadati</taxon>
        <taxon>Bacteroidota</taxon>
        <taxon>Cytophagia</taxon>
        <taxon>Cytophagales</taxon>
        <taxon>Cyclobacteriaceae</taxon>
        <taxon>Negadavirga</taxon>
    </lineage>
</organism>
<protein>
    <recommendedName>
        <fullName evidence="4">DUF2231 domain-containing protein</fullName>
    </recommendedName>
</protein>
<feature type="transmembrane region" description="Helical" evidence="1">
    <location>
        <begin position="114"/>
        <end position="131"/>
    </location>
</feature>
<evidence type="ECO:0000256" key="1">
    <source>
        <dbReference type="SAM" id="Phobius"/>
    </source>
</evidence>
<dbReference type="Proteomes" id="UP001595818">
    <property type="component" value="Unassembled WGS sequence"/>
</dbReference>
<name>A0ABV9SWK0_9BACT</name>
<keyword evidence="1" id="KW-1133">Transmembrane helix</keyword>
<feature type="transmembrane region" description="Helical" evidence="1">
    <location>
        <begin position="84"/>
        <end position="107"/>
    </location>
</feature>
<dbReference type="RefSeq" id="WP_377061609.1">
    <property type="nucleotide sequence ID" value="NZ_JBHSJJ010000002.1"/>
</dbReference>
<evidence type="ECO:0008006" key="4">
    <source>
        <dbReference type="Google" id="ProtNLM"/>
    </source>
</evidence>
<gene>
    <name evidence="2" type="ORF">ACFPFU_03630</name>
</gene>
<dbReference type="EMBL" id="JBHSJJ010000002">
    <property type="protein sequence ID" value="MFC4870763.1"/>
    <property type="molecule type" value="Genomic_DNA"/>
</dbReference>
<evidence type="ECO:0000313" key="3">
    <source>
        <dbReference type="Proteomes" id="UP001595818"/>
    </source>
</evidence>
<keyword evidence="1" id="KW-0812">Transmembrane</keyword>
<sequence>METTHWHLLLNHFPIIGTVIGTLILISGYLLKNNPVVKQTAMGVFIFSALAAIPAYLTGEGAEELVEKIPGVTEQIMDTHEDQAIIFLIAVLILGGLALITLVSSYLKSKAAAALYMVVLAASVGICFLAKQTGTTGGEIRHTEIRSGFTDDGKYVIEQNHDQEKEDD</sequence>
<accession>A0ABV9SWK0</accession>
<proteinExistence type="predicted"/>